<gene>
    <name evidence="2" type="ORF">INT45_014140</name>
</gene>
<comment type="caution">
    <text evidence="2">The sequence shown here is derived from an EMBL/GenBank/DDBJ whole genome shotgun (WGS) entry which is preliminary data.</text>
</comment>
<feature type="region of interest" description="Disordered" evidence="1">
    <location>
        <begin position="526"/>
        <end position="600"/>
    </location>
</feature>
<organism evidence="2 3">
    <name type="scientific">Circinella minor</name>
    <dbReference type="NCBI Taxonomy" id="1195481"/>
    <lineage>
        <taxon>Eukaryota</taxon>
        <taxon>Fungi</taxon>
        <taxon>Fungi incertae sedis</taxon>
        <taxon>Mucoromycota</taxon>
        <taxon>Mucoromycotina</taxon>
        <taxon>Mucoromycetes</taxon>
        <taxon>Mucorales</taxon>
        <taxon>Lichtheimiaceae</taxon>
        <taxon>Circinella</taxon>
    </lineage>
</organism>
<reference evidence="2 3" key="1">
    <citation type="submission" date="2020-12" db="EMBL/GenBank/DDBJ databases">
        <title>Metabolic potential, ecology and presence of endohyphal bacteria is reflected in genomic diversity of Mucoromycotina.</title>
        <authorList>
            <person name="Muszewska A."/>
            <person name="Okrasinska A."/>
            <person name="Steczkiewicz K."/>
            <person name="Drgas O."/>
            <person name="Orlowska M."/>
            <person name="Perlinska-Lenart U."/>
            <person name="Aleksandrzak-Piekarczyk T."/>
            <person name="Szatraj K."/>
            <person name="Zielenkiewicz U."/>
            <person name="Pilsyk S."/>
            <person name="Malc E."/>
            <person name="Mieczkowski P."/>
            <person name="Kruszewska J.S."/>
            <person name="Biernat P."/>
            <person name="Pawlowska J."/>
        </authorList>
    </citation>
    <scope>NUCLEOTIDE SEQUENCE [LARGE SCALE GENOMIC DNA]</scope>
    <source>
        <strain evidence="2 3">CBS 142.35</strain>
    </source>
</reference>
<accession>A0A8H7RIX8</accession>
<evidence type="ECO:0000313" key="2">
    <source>
        <dbReference type="EMBL" id="KAG2211360.1"/>
    </source>
</evidence>
<keyword evidence="3" id="KW-1185">Reference proteome</keyword>
<evidence type="ECO:0000313" key="3">
    <source>
        <dbReference type="Proteomes" id="UP000646827"/>
    </source>
</evidence>
<feature type="compositionally biased region" description="Basic and acidic residues" evidence="1">
    <location>
        <begin position="532"/>
        <end position="549"/>
    </location>
</feature>
<dbReference type="OrthoDB" id="2283268at2759"/>
<dbReference type="EMBL" id="JAEPRB010000842">
    <property type="protein sequence ID" value="KAG2211360.1"/>
    <property type="molecule type" value="Genomic_DNA"/>
</dbReference>
<feature type="compositionally biased region" description="Basic and acidic residues" evidence="1">
    <location>
        <begin position="559"/>
        <end position="600"/>
    </location>
</feature>
<proteinExistence type="predicted"/>
<sequence>MSFPQFPNDDFEEKISLRENVEGEFQYDVNIGWQLHQVSYDKVKSGISISKRCLGAVQCNNKECGKIVRPASSNKRIEVQIAGPCTFCKVHSLEHVTCSVRVNFKICGQLGHFKHKGTHTHGIFEALHDTIEVLDKVEERVLECPSETAYALKIGTSIVRPQQPARTMRLISKALHRHGKIKRYRCNYLTKAGKLPYTRPSLERAAEELSELKDDFPGYFRSVDVMPSQFCIAFLVPGIAACANFRKHPILTDVTYDCFPKGYYLCSTNVFFEELGKFGVIFQAVIDGLSAEHFKAYFLAFFRTFGAVIGNMDKEIDINFSGLVMDFSQAQRAGMFLAFKEAFPQSTIDPSTLLRGCYHHYQQSVQRLVSNHAIVPVESKDVFLDLTSLMYNARSEQSFNRAVEQLRSEFPTCERWIQWWTKDEIAAMIFRSKDALKKELQESNCRTMNGIEAFHRDLYHIIERKKPIIFTLRPMFSYLQSIEVDFECFDNGVKVKDAAKKSYKPKKQRYVSDRRALDTTVSLLGSAGRKNKNCDQETTLEGKKNDLPKDGTGGKTGNKKGERSSQMKEKKSKKDDGMCEDDGQVKEEEGETRREQLARLREEKTRQIREAYKQNKMKRRKEAEEREAKWLKAPDEDEDMREDALELVPQELDLSPIPDYILQQYQISQQDFAGLYCPRDDSNCGWRAVSAVLFDKEDRYYVVKEGMVATLEREKDFFKHIYDDDQFKRLFNKLTQPEGTVSFQFWFDTIDCPTLLAHTCRQPVIMLAGPYSATYLPFQERDTMVDSHIVENDPIVLLLDGAHFYALLVKQEAINRIKWPPLYPTYRVIVSQQRLPTTWLDLYNDRCHPDSSYLRR</sequence>
<evidence type="ECO:0000256" key="1">
    <source>
        <dbReference type="SAM" id="MobiDB-lite"/>
    </source>
</evidence>
<evidence type="ECO:0008006" key="4">
    <source>
        <dbReference type="Google" id="ProtNLM"/>
    </source>
</evidence>
<dbReference type="AlphaFoldDB" id="A0A8H7RIX8"/>
<dbReference type="Proteomes" id="UP000646827">
    <property type="component" value="Unassembled WGS sequence"/>
</dbReference>
<name>A0A8H7RIX8_9FUNG</name>
<dbReference type="Gene3D" id="6.10.20.180">
    <property type="match status" value="1"/>
</dbReference>
<dbReference type="CDD" id="cd22744">
    <property type="entry name" value="OTU"/>
    <property type="match status" value="1"/>
</dbReference>
<protein>
    <recommendedName>
        <fullName evidence="4">OTU domain-containing protein</fullName>
    </recommendedName>
</protein>